<dbReference type="Gene3D" id="3.40.1710.10">
    <property type="entry name" value="abc type-2 transporter like domain"/>
    <property type="match status" value="1"/>
</dbReference>
<evidence type="ECO:0000313" key="10">
    <source>
        <dbReference type="Proteomes" id="UP000431451"/>
    </source>
</evidence>
<evidence type="ECO:0000256" key="4">
    <source>
        <dbReference type="ARBA" id="ARBA00022989"/>
    </source>
</evidence>
<feature type="transmembrane region" description="Helical" evidence="6">
    <location>
        <begin position="391"/>
        <end position="410"/>
    </location>
</feature>
<organism evidence="9 10">
    <name type="scientific">Clostridium neonatale</name>
    <dbReference type="NCBI Taxonomy" id="137838"/>
    <lineage>
        <taxon>Bacteria</taxon>
        <taxon>Bacillati</taxon>
        <taxon>Bacillota</taxon>
        <taxon>Clostridia</taxon>
        <taxon>Eubacteriales</taxon>
        <taxon>Clostridiaceae</taxon>
        <taxon>Clostridium</taxon>
    </lineage>
</organism>
<dbReference type="InterPro" id="IPR051449">
    <property type="entry name" value="ABC-2_transporter_component"/>
</dbReference>
<evidence type="ECO:0000259" key="7">
    <source>
        <dbReference type="Pfam" id="PF12698"/>
    </source>
</evidence>
<feature type="domain" description="ABC-2 type transporter transmembrane" evidence="7">
    <location>
        <begin position="67"/>
        <end position="406"/>
    </location>
</feature>
<dbReference type="Pfam" id="PF12698">
    <property type="entry name" value="ABC2_membrane_3"/>
    <property type="match status" value="1"/>
</dbReference>
<evidence type="ECO:0000313" key="8">
    <source>
        <dbReference type="EMBL" id="CAG9707555.1"/>
    </source>
</evidence>
<sequence>MWTLESDVISIMKAKVKCFFEKICNYKNNIIIKVKKSLVYKSKIFKYFGHAFQYCYEKIIKHKHMIIPIIILFVVSIGLEVCLGSEFSKLPIANVPTVVVNHDTSETTQNLVDMISQNDTFNVIKYSENNNDIKELIDKGEAMVGILIPDDFSENILNGHEAKIMTFYDGALSSVASTSKGKIAEVLNTIKSGYLMKIAEGKFKMTPQMAKSFVAPLGYSYRLLGNPANNMAIFMLQGLVLTGVQVGIAAVGAFICENKSILKLIMKGILVGIIGTICSFICVAISVKQFHMPYKGSIITGLVLSLLCNIGNAFIGIFFGMSVKRDDKEGPISSCSLISLTMLLAGYTFPVMAMPEIFSKIEKWLPNSHYIIPLREISLLGNQAYGISSHIIWLIKFILVMIFITSLKFFMEIISLKKKAVVKSEVEV</sequence>
<keyword evidence="3 6" id="KW-0812">Transmembrane</keyword>
<evidence type="ECO:0000313" key="9">
    <source>
        <dbReference type="EMBL" id="VCT84655.1"/>
    </source>
</evidence>
<dbReference type="EMBL" id="CAKJVE010000004">
    <property type="protein sequence ID" value="CAG9707555.1"/>
    <property type="molecule type" value="Genomic_DNA"/>
</dbReference>
<evidence type="ECO:0000256" key="5">
    <source>
        <dbReference type="ARBA" id="ARBA00023136"/>
    </source>
</evidence>
<evidence type="ECO:0000256" key="2">
    <source>
        <dbReference type="ARBA" id="ARBA00022475"/>
    </source>
</evidence>
<feature type="transmembrane region" description="Helical" evidence="6">
    <location>
        <begin position="331"/>
        <end position="349"/>
    </location>
</feature>
<reference evidence="8" key="2">
    <citation type="submission" date="2021-10" db="EMBL/GenBank/DDBJ databases">
        <authorList>
            <person name="Mesa V."/>
        </authorList>
    </citation>
    <scope>NUCLEOTIDE SEQUENCE</scope>
    <source>
        <strain evidence="8">CC3_PB</strain>
    </source>
</reference>
<dbReference type="GO" id="GO:0005886">
    <property type="term" value="C:plasma membrane"/>
    <property type="evidence" value="ECO:0007669"/>
    <property type="project" value="UniProtKB-SubCell"/>
</dbReference>
<comment type="subcellular location">
    <subcellularLocation>
        <location evidence="1">Cell membrane</location>
        <topology evidence="1">Multi-pass membrane protein</topology>
    </subcellularLocation>
</comment>
<keyword evidence="5 6" id="KW-0472">Membrane</keyword>
<dbReference type="Proteomes" id="UP000431451">
    <property type="component" value="Unassembled WGS sequence"/>
</dbReference>
<keyword evidence="4 6" id="KW-1133">Transmembrane helix</keyword>
<dbReference type="AlphaFoldDB" id="A0A653AT05"/>
<dbReference type="PANTHER" id="PTHR30294">
    <property type="entry name" value="MEMBRANE COMPONENT OF ABC TRANSPORTER YHHJ-RELATED"/>
    <property type="match status" value="1"/>
</dbReference>
<gene>
    <name evidence="9" type="primary">ybhR_2</name>
    <name evidence="8" type="ORF">CNEO_43085</name>
    <name evidence="9" type="ORF">CNEONATNEC25_02255</name>
</gene>
<evidence type="ECO:0000256" key="1">
    <source>
        <dbReference type="ARBA" id="ARBA00004651"/>
    </source>
</evidence>
<proteinExistence type="predicted"/>
<feature type="transmembrane region" description="Helical" evidence="6">
    <location>
        <begin position="298"/>
        <end position="319"/>
    </location>
</feature>
<feature type="transmembrane region" description="Helical" evidence="6">
    <location>
        <begin position="231"/>
        <end position="256"/>
    </location>
</feature>
<keyword evidence="2" id="KW-1003">Cell membrane</keyword>
<reference evidence="9 10" key="1">
    <citation type="submission" date="2018-06" db="EMBL/GenBank/DDBJ databases">
        <authorList>
            <consortium name="IHU Genomes"/>
        </authorList>
    </citation>
    <scope>NUCLEOTIDE SEQUENCE [LARGE SCALE GENOMIC DNA]</scope>
    <source>
        <strain evidence="9 10">NEC25</strain>
    </source>
</reference>
<evidence type="ECO:0000256" key="6">
    <source>
        <dbReference type="SAM" id="Phobius"/>
    </source>
</evidence>
<evidence type="ECO:0000256" key="3">
    <source>
        <dbReference type="ARBA" id="ARBA00022692"/>
    </source>
</evidence>
<dbReference type="GO" id="GO:0140359">
    <property type="term" value="F:ABC-type transporter activity"/>
    <property type="evidence" value="ECO:0007669"/>
    <property type="project" value="InterPro"/>
</dbReference>
<dbReference type="InterPro" id="IPR013525">
    <property type="entry name" value="ABC2_TM"/>
</dbReference>
<feature type="transmembrane region" description="Helical" evidence="6">
    <location>
        <begin position="268"/>
        <end position="286"/>
    </location>
</feature>
<dbReference type="Proteomes" id="UP000789738">
    <property type="component" value="Unassembled WGS sequence"/>
</dbReference>
<accession>A0A653AT05</accession>
<dbReference type="EMBL" id="UWJD01000002">
    <property type="protein sequence ID" value="VCT84655.1"/>
    <property type="molecule type" value="Genomic_DNA"/>
</dbReference>
<protein>
    <submittedName>
        <fullName evidence="8">ABC transporter, permease component</fullName>
    </submittedName>
    <submittedName>
        <fullName evidence="9">Inner membrane transport permease YbhR</fullName>
    </submittedName>
</protein>
<dbReference type="PANTHER" id="PTHR30294:SF29">
    <property type="entry name" value="MULTIDRUG ABC TRANSPORTER PERMEASE YBHS-RELATED"/>
    <property type="match status" value="1"/>
</dbReference>
<name>A0A653AT05_9CLOT</name>